<evidence type="ECO:0000256" key="8">
    <source>
        <dbReference type="ARBA" id="ARBA00023118"/>
    </source>
</evidence>
<evidence type="ECO:0000313" key="10">
    <source>
        <dbReference type="EMBL" id="SFP82979.1"/>
    </source>
</evidence>
<dbReference type="GO" id="GO:0016787">
    <property type="term" value="F:hydrolase activity"/>
    <property type="evidence" value="ECO:0007669"/>
    <property type="project" value="UniProtKB-KW"/>
</dbReference>
<evidence type="ECO:0000256" key="6">
    <source>
        <dbReference type="ARBA" id="ARBA00022801"/>
    </source>
</evidence>
<dbReference type="RefSeq" id="WP_090655722.1">
    <property type="nucleotide sequence ID" value="NZ_FOXQ01000002.1"/>
</dbReference>
<proteinExistence type="inferred from homology"/>
<keyword evidence="6 9" id="KW-0378">Hydrolase</keyword>
<gene>
    <name evidence="9" type="primary">cas2</name>
    <name evidence="10" type="ORF">SAMN05444277_102156</name>
</gene>
<comment type="cofactor">
    <cofactor evidence="1 9">
        <name>Mg(2+)</name>
        <dbReference type="ChEBI" id="CHEBI:18420"/>
    </cofactor>
</comment>
<protein>
    <recommendedName>
        <fullName evidence="9">CRISPR-associated endoribonuclease Cas2</fullName>
        <ecNumber evidence="9">3.1.-.-</ecNumber>
    </recommendedName>
</protein>
<comment type="subunit">
    <text evidence="9">Homodimer, forms a heterotetramer with a Cas1 homodimer.</text>
</comment>
<dbReference type="Proteomes" id="UP000199031">
    <property type="component" value="Unassembled WGS sequence"/>
</dbReference>
<evidence type="ECO:0000256" key="7">
    <source>
        <dbReference type="ARBA" id="ARBA00022842"/>
    </source>
</evidence>
<dbReference type="NCBIfam" id="TIGR01573">
    <property type="entry name" value="cas2"/>
    <property type="match status" value="1"/>
</dbReference>
<keyword evidence="5 9" id="KW-0255">Endonuclease</keyword>
<evidence type="ECO:0000313" key="11">
    <source>
        <dbReference type="Proteomes" id="UP000199031"/>
    </source>
</evidence>
<evidence type="ECO:0000256" key="2">
    <source>
        <dbReference type="ARBA" id="ARBA00009959"/>
    </source>
</evidence>
<dbReference type="AlphaFoldDB" id="A0A1I5TIU9"/>
<comment type="function">
    <text evidence="9">CRISPR (clustered regularly interspaced short palindromic repeat), is an adaptive immune system that provides protection against mobile genetic elements (viruses, transposable elements and conjugative plasmids). CRISPR clusters contain sequences complementary to antecedent mobile elements and target invading nucleic acids. CRISPR clusters are transcribed and processed into CRISPR RNA (crRNA). Functions as a ssRNA-specific endoribonuclease. Involved in the integration of spacer DNA into the CRISPR cassette.</text>
</comment>
<keyword evidence="11" id="KW-1185">Reference proteome</keyword>
<dbReference type="GO" id="GO:0043571">
    <property type="term" value="P:maintenance of CRISPR repeat elements"/>
    <property type="evidence" value="ECO:0007669"/>
    <property type="project" value="UniProtKB-UniRule"/>
</dbReference>
<name>A0A1I5TIU9_9BACT</name>
<dbReference type="HAMAP" id="MF_01471">
    <property type="entry name" value="Cas2"/>
    <property type="match status" value="1"/>
</dbReference>
<dbReference type="CDD" id="cd09725">
    <property type="entry name" value="Cas2_I_II_III"/>
    <property type="match status" value="1"/>
</dbReference>
<comment type="similarity">
    <text evidence="2 9">Belongs to the CRISPR-associated endoribonuclease Cas2 protein family.</text>
</comment>
<dbReference type="SUPFAM" id="SSF143430">
    <property type="entry name" value="TTP0101/SSO1404-like"/>
    <property type="match status" value="1"/>
</dbReference>
<keyword evidence="8 9" id="KW-0051">Antiviral defense</keyword>
<dbReference type="STRING" id="1465490.SAMN05444277_102156"/>
<dbReference type="InterPro" id="IPR019199">
    <property type="entry name" value="Virulence_VapD/CRISPR_Cas2"/>
</dbReference>
<sequence>MDILLIISYDMNNDKGRTKLAKELERFGFTRIQYSVFAGTATIAQWRNRKKKIEGIFLKYAEAGDKLYAIPQSEKMFKQAEMHGTGFDIDWVTGKVHTLYY</sequence>
<accession>A0A1I5TIU9</accession>
<dbReference type="PANTHER" id="PTHR34405:SF3">
    <property type="entry name" value="CRISPR-ASSOCIATED ENDORIBONUCLEASE CAS2 3"/>
    <property type="match status" value="1"/>
</dbReference>
<evidence type="ECO:0000256" key="5">
    <source>
        <dbReference type="ARBA" id="ARBA00022759"/>
    </source>
</evidence>
<evidence type="ECO:0000256" key="9">
    <source>
        <dbReference type="HAMAP-Rule" id="MF_01471"/>
    </source>
</evidence>
<evidence type="ECO:0000256" key="1">
    <source>
        <dbReference type="ARBA" id="ARBA00001946"/>
    </source>
</evidence>
<keyword evidence="7 9" id="KW-0460">Magnesium</keyword>
<dbReference type="GO" id="GO:0051607">
    <property type="term" value="P:defense response to virus"/>
    <property type="evidence" value="ECO:0007669"/>
    <property type="project" value="UniProtKB-UniRule"/>
</dbReference>
<dbReference type="EMBL" id="FOXQ01000002">
    <property type="protein sequence ID" value="SFP82979.1"/>
    <property type="molecule type" value="Genomic_DNA"/>
</dbReference>
<dbReference type="InterPro" id="IPR021127">
    <property type="entry name" value="CRISPR_associated_Cas2"/>
</dbReference>
<dbReference type="Gene3D" id="3.30.70.240">
    <property type="match status" value="1"/>
</dbReference>
<evidence type="ECO:0000256" key="3">
    <source>
        <dbReference type="ARBA" id="ARBA00022722"/>
    </source>
</evidence>
<reference evidence="10 11" key="1">
    <citation type="submission" date="2016-10" db="EMBL/GenBank/DDBJ databases">
        <authorList>
            <person name="de Groot N.N."/>
        </authorList>
    </citation>
    <scope>NUCLEOTIDE SEQUENCE [LARGE SCALE GENOMIC DNA]</scope>
    <source>
        <strain evidence="10 11">DSM 28286</strain>
    </source>
</reference>
<dbReference type="GO" id="GO:0004521">
    <property type="term" value="F:RNA endonuclease activity"/>
    <property type="evidence" value="ECO:0007669"/>
    <property type="project" value="InterPro"/>
</dbReference>
<evidence type="ECO:0000256" key="4">
    <source>
        <dbReference type="ARBA" id="ARBA00022723"/>
    </source>
</evidence>
<keyword evidence="3 9" id="KW-0540">Nuclease</keyword>
<dbReference type="EC" id="3.1.-.-" evidence="9"/>
<dbReference type="Pfam" id="PF09827">
    <property type="entry name" value="CRISPR_Cas2"/>
    <property type="match status" value="1"/>
</dbReference>
<dbReference type="GO" id="GO:0046872">
    <property type="term" value="F:metal ion binding"/>
    <property type="evidence" value="ECO:0007669"/>
    <property type="project" value="UniProtKB-UniRule"/>
</dbReference>
<keyword evidence="4 9" id="KW-0479">Metal-binding</keyword>
<organism evidence="10 11">
    <name type="scientific">Parafilimonas terrae</name>
    <dbReference type="NCBI Taxonomy" id="1465490"/>
    <lineage>
        <taxon>Bacteria</taxon>
        <taxon>Pseudomonadati</taxon>
        <taxon>Bacteroidota</taxon>
        <taxon>Chitinophagia</taxon>
        <taxon>Chitinophagales</taxon>
        <taxon>Chitinophagaceae</taxon>
        <taxon>Parafilimonas</taxon>
    </lineage>
</organism>
<dbReference type="PANTHER" id="PTHR34405">
    <property type="entry name" value="CRISPR-ASSOCIATED ENDORIBONUCLEASE CAS2"/>
    <property type="match status" value="1"/>
</dbReference>
<feature type="binding site" evidence="9">
    <location>
        <position position="10"/>
    </location>
    <ligand>
        <name>Mg(2+)</name>
        <dbReference type="ChEBI" id="CHEBI:18420"/>
        <note>catalytic</note>
    </ligand>
</feature>